<dbReference type="Gene3D" id="3.30.40.10">
    <property type="entry name" value="Zinc/RING finger domain, C3HC4 (zinc finger)"/>
    <property type="match status" value="1"/>
</dbReference>
<dbReference type="GO" id="GO:0010228">
    <property type="term" value="P:vegetative to reproductive phase transition of meristem"/>
    <property type="evidence" value="ECO:0007669"/>
    <property type="project" value="UniProtKB-ARBA"/>
</dbReference>
<dbReference type="Pfam" id="PF13639">
    <property type="entry name" value="zf-RING_2"/>
    <property type="match status" value="1"/>
</dbReference>
<keyword evidence="8" id="KW-0862">Zinc</keyword>
<evidence type="ECO:0000256" key="8">
    <source>
        <dbReference type="ARBA" id="ARBA00022833"/>
    </source>
</evidence>
<comment type="catalytic activity">
    <reaction evidence="1">
        <text>S-ubiquitinyl-[E2 ubiquitin-conjugating enzyme]-L-cysteine + [acceptor protein]-L-lysine = [E2 ubiquitin-conjugating enzyme]-L-cysteine + N(6)-ubiquitinyl-[acceptor protein]-L-lysine.</text>
        <dbReference type="EC" id="2.3.2.27"/>
    </reaction>
</comment>
<evidence type="ECO:0000256" key="6">
    <source>
        <dbReference type="ARBA" id="ARBA00022771"/>
    </source>
</evidence>
<feature type="compositionally biased region" description="Low complexity" evidence="10">
    <location>
        <begin position="463"/>
        <end position="480"/>
    </location>
</feature>
<feature type="region of interest" description="Disordered" evidence="10">
    <location>
        <begin position="452"/>
        <end position="482"/>
    </location>
</feature>
<sequence length="705" mass="77575">MQSPFVSLSTVLRRWISELVVSAPRGPRRERGRGREGERGDTVFERPGARSVIPGSVTDLVVLDLSDRCFWFLIRPSMQSPGSSVKSVPEPLQFDCGSNSNTSDMDQSFYRGNMLLNSIENPTLADFLLSRNDGSMDFLNMVPQGTDGLSIWNSRDIASSDYIASQENHDENKMDNGWNTSLSINSGGGPSTEERNCERSNIMSLENVDLNLNNSPADDGQVFTQRLSSSHMINSQEHNLHAGSHSSITEVSLCPFLPEFFEPDSNSNGSLSNTVEQSWEDNGRTRSSIDGRRTACKRKNMEGVIGESSTSHNISADLSMPSSSRYLPSTSSLDENVATNFSPMNRGVPSGWYPSSSISVTGCLLFGCLLNHSVQLLLLSSTEQSQHHVQPFPGVDDLAYQHPSSSRFGSSSSAAYSNHRFVASPEETNAGSLPRNAITDQRTFPTRTAVDGLVQDSPNWNPSSSRASSSSGVMSLPGSSRASSETFPVQFHTYLSDIVQSTLFPSVGSESGHRNANLSSRHSGRSAATQEPGQSPRAGRRGHSPLHLRTAAPLDRLRDSVSSLPLSTRSREGRSRMISEDIFIFDRSGFYGRADLYDRHRDLRLDVDNMSYEELLALEERIGNVSTGLDEDTILKCLRRRKYSSCKLEVASTEEEPCCICREEYGEGEDIGALDCKHDFHVPCIKQWLMIKNVCPICKTTAVVT</sequence>
<feature type="region of interest" description="Disordered" evidence="10">
    <location>
        <begin position="265"/>
        <end position="289"/>
    </location>
</feature>
<dbReference type="EMBL" id="JADCNM010000007">
    <property type="protein sequence ID" value="KAG0475092.1"/>
    <property type="molecule type" value="Genomic_DNA"/>
</dbReference>
<evidence type="ECO:0000256" key="4">
    <source>
        <dbReference type="ARBA" id="ARBA00022679"/>
    </source>
</evidence>
<feature type="region of interest" description="Disordered" evidence="10">
    <location>
        <begin position="506"/>
        <end position="552"/>
    </location>
</feature>
<dbReference type="GO" id="GO:0043161">
    <property type="term" value="P:proteasome-mediated ubiquitin-dependent protein catabolic process"/>
    <property type="evidence" value="ECO:0007669"/>
    <property type="project" value="UniProtKB-ARBA"/>
</dbReference>
<dbReference type="InterPro" id="IPR013083">
    <property type="entry name" value="Znf_RING/FYVE/PHD"/>
</dbReference>
<evidence type="ECO:0000256" key="10">
    <source>
        <dbReference type="SAM" id="MobiDB-lite"/>
    </source>
</evidence>
<reference evidence="12 13" key="1">
    <citation type="journal article" date="2020" name="Nat. Food">
        <title>A phased Vanilla planifolia genome enables genetic improvement of flavour and production.</title>
        <authorList>
            <person name="Hasing T."/>
            <person name="Tang H."/>
            <person name="Brym M."/>
            <person name="Khazi F."/>
            <person name="Huang T."/>
            <person name="Chambers A.H."/>
        </authorList>
    </citation>
    <scope>NUCLEOTIDE SEQUENCE [LARGE SCALE GENOMIC DNA]</scope>
    <source>
        <tissue evidence="12">Leaf</tissue>
    </source>
</reference>
<organism evidence="12 13">
    <name type="scientific">Vanilla planifolia</name>
    <name type="common">Vanilla</name>
    <dbReference type="NCBI Taxonomy" id="51239"/>
    <lineage>
        <taxon>Eukaryota</taxon>
        <taxon>Viridiplantae</taxon>
        <taxon>Streptophyta</taxon>
        <taxon>Embryophyta</taxon>
        <taxon>Tracheophyta</taxon>
        <taxon>Spermatophyta</taxon>
        <taxon>Magnoliopsida</taxon>
        <taxon>Liliopsida</taxon>
        <taxon>Asparagales</taxon>
        <taxon>Orchidaceae</taxon>
        <taxon>Vanilloideae</taxon>
        <taxon>Vanilleae</taxon>
        <taxon>Vanilla</taxon>
    </lineage>
</organism>
<keyword evidence="6 9" id="KW-0863">Zinc-finger</keyword>
<evidence type="ECO:0000256" key="3">
    <source>
        <dbReference type="ARBA" id="ARBA00012483"/>
    </source>
</evidence>
<accession>A0A835QWH6</accession>
<evidence type="ECO:0000313" key="12">
    <source>
        <dbReference type="EMBL" id="KAG0475092.1"/>
    </source>
</evidence>
<dbReference type="InterPro" id="IPR045191">
    <property type="entry name" value="MBR1/2-like"/>
</dbReference>
<dbReference type="SUPFAM" id="SSF57850">
    <property type="entry name" value="RING/U-box"/>
    <property type="match status" value="1"/>
</dbReference>
<dbReference type="AlphaFoldDB" id="A0A835QWH6"/>
<proteinExistence type="predicted"/>
<keyword evidence="5" id="KW-0479">Metal-binding</keyword>
<comment type="pathway">
    <text evidence="2">Protein modification; protein ubiquitination.</text>
</comment>
<dbReference type="PANTHER" id="PTHR22937:SF224">
    <property type="entry name" value="E3 UBIQUITIN-PROTEIN LIGASE MBR1-RELATED"/>
    <property type="match status" value="1"/>
</dbReference>
<dbReference type="SMART" id="SM00184">
    <property type="entry name" value="RING"/>
    <property type="match status" value="1"/>
</dbReference>
<dbReference type="GO" id="GO:0061630">
    <property type="term" value="F:ubiquitin protein ligase activity"/>
    <property type="evidence" value="ECO:0007669"/>
    <property type="project" value="UniProtKB-EC"/>
</dbReference>
<dbReference type="PROSITE" id="PS50089">
    <property type="entry name" value="ZF_RING_2"/>
    <property type="match status" value="1"/>
</dbReference>
<comment type="caution">
    <text evidence="12">The sequence shown here is derived from an EMBL/GenBank/DDBJ whole genome shotgun (WGS) entry which is preliminary data.</text>
</comment>
<feature type="region of interest" description="Disordered" evidence="10">
    <location>
        <begin position="425"/>
        <end position="444"/>
    </location>
</feature>
<dbReference type="GO" id="GO:0008270">
    <property type="term" value="F:zinc ion binding"/>
    <property type="evidence" value="ECO:0007669"/>
    <property type="project" value="UniProtKB-KW"/>
</dbReference>
<feature type="compositionally biased region" description="Polar residues" evidence="10">
    <location>
        <begin position="514"/>
        <end position="533"/>
    </location>
</feature>
<keyword evidence="7" id="KW-0833">Ubl conjugation pathway</keyword>
<dbReference type="PANTHER" id="PTHR22937">
    <property type="entry name" value="E3 UBIQUITIN-PROTEIN LIGASE RNF165"/>
    <property type="match status" value="1"/>
</dbReference>
<feature type="domain" description="RING-type" evidence="11">
    <location>
        <begin position="658"/>
        <end position="699"/>
    </location>
</feature>
<dbReference type="Proteomes" id="UP000639772">
    <property type="component" value="Chromosome 7"/>
</dbReference>
<evidence type="ECO:0000256" key="7">
    <source>
        <dbReference type="ARBA" id="ARBA00022786"/>
    </source>
</evidence>
<evidence type="ECO:0000256" key="9">
    <source>
        <dbReference type="PROSITE-ProRule" id="PRU00175"/>
    </source>
</evidence>
<dbReference type="FunFam" id="3.30.40.10:FF:000309">
    <property type="entry name" value="E3 ubiquitin-protein ligase MBR2"/>
    <property type="match status" value="1"/>
</dbReference>
<evidence type="ECO:0000256" key="1">
    <source>
        <dbReference type="ARBA" id="ARBA00000900"/>
    </source>
</evidence>
<evidence type="ECO:0000256" key="5">
    <source>
        <dbReference type="ARBA" id="ARBA00022723"/>
    </source>
</evidence>
<keyword evidence="4" id="KW-0808">Transferase</keyword>
<feature type="compositionally biased region" description="Polar residues" evidence="10">
    <location>
        <begin position="265"/>
        <end position="277"/>
    </location>
</feature>
<dbReference type="OrthoDB" id="8062037at2759"/>
<evidence type="ECO:0000313" key="13">
    <source>
        <dbReference type="Proteomes" id="UP000639772"/>
    </source>
</evidence>
<evidence type="ECO:0000256" key="2">
    <source>
        <dbReference type="ARBA" id="ARBA00004906"/>
    </source>
</evidence>
<protein>
    <recommendedName>
        <fullName evidence="3">RING-type E3 ubiquitin transferase</fullName>
        <ecNumber evidence="3">2.3.2.27</ecNumber>
    </recommendedName>
</protein>
<dbReference type="InterPro" id="IPR001841">
    <property type="entry name" value="Znf_RING"/>
</dbReference>
<evidence type="ECO:0000259" key="11">
    <source>
        <dbReference type="PROSITE" id="PS50089"/>
    </source>
</evidence>
<name>A0A835QWH6_VANPL</name>
<dbReference type="EC" id="2.3.2.27" evidence="3"/>
<gene>
    <name evidence="12" type="ORF">HPP92_014778</name>
</gene>